<gene>
    <name evidence="2" type="ORF">FH759_14650</name>
</gene>
<accession>A0A7C9HC69</accession>
<proteinExistence type="predicted"/>
<comment type="caution">
    <text evidence="2">The sequence shown here is derived from an EMBL/GenBank/DDBJ whole genome shotgun (WGS) entry which is preliminary data.</text>
</comment>
<organism evidence="2 3">
    <name type="scientific">Sediminimonas qiaohouensis</name>
    <dbReference type="NCBI Taxonomy" id="552061"/>
    <lineage>
        <taxon>Bacteria</taxon>
        <taxon>Pseudomonadati</taxon>
        <taxon>Pseudomonadota</taxon>
        <taxon>Alphaproteobacteria</taxon>
        <taxon>Rhodobacterales</taxon>
        <taxon>Roseobacteraceae</taxon>
        <taxon>Sediminimonas</taxon>
    </lineage>
</organism>
<dbReference type="RefSeq" id="WP_273251051.1">
    <property type="nucleotide sequence ID" value="NZ_VENJ01000030.1"/>
</dbReference>
<dbReference type="InterPro" id="IPR032347">
    <property type="entry name" value="DUF4864"/>
</dbReference>
<reference evidence="2 3" key="1">
    <citation type="submission" date="2019-06" db="EMBL/GenBank/DDBJ databases">
        <title>Enrichment of Autotrophic Halophilic Microorganisms from Red Sea Brine Pool Using Microbial Electrosynthesis System.</title>
        <authorList>
            <person name="Alqahtani M.F."/>
            <person name="Bajracharya S."/>
            <person name="Katuri K.P."/>
            <person name="Ali M."/>
            <person name="Saikaly P.E."/>
        </authorList>
    </citation>
    <scope>NUCLEOTIDE SEQUENCE [LARGE SCALE GENOMIC DNA]</scope>
    <source>
        <strain evidence="2">MES6</strain>
    </source>
</reference>
<protein>
    <submittedName>
        <fullName evidence="2">DUF4864 domain-containing protein</fullName>
    </submittedName>
</protein>
<evidence type="ECO:0000256" key="1">
    <source>
        <dbReference type="SAM" id="SignalP"/>
    </source>
</evidence>
<sequence>MRHLLVSLLAVLWLALPAAAQEGAIEDVITRQFEAFRGDDPVRAFEFASPTIRDTFRTPENFAAMVRQGYPMVWSPGAVRFGPLREVAGHLWQRVRVRDAQGREHLLDYQMQQVDGAWKINAVQVLKAPGVGV</sequence>
<feature type="signal peptide" evidence="1">
    <location>
        <begin position="1"/>
        <end position="20"/>
    </location>
</feature>
<dbReference type="Proteomes" id="UP000483078">
    <property type="component" value="Unassembled WGS sequence"/>
</dbReference>
<name>A0A7C9HC69_9RHOB</name>
<evidence type="ECO:0000313" key="3">
    <source>
        <dbReference type="Proteomes" id="UP000483078"/>
    </source>
</evidence>
<keyword evidence="1" id="KW-0732">Signal</keyword>
<evidence type="ECO:0000313" key="2">
    <source>
        <dbReference type="EMBL" id="MTJ05906.1"/>
    </source>
</evidence>
<dbReference type="EMBL" id="VENJ01000030">
    <property type="protein sequence ID" value="MTJ05906.1"/>
    <property type="molecule type" value="Genomic_DNA"/>
</dbReference>
<dbReference type="AlphaFoldDB" id="A0A7C9HC69"/>
<dbReference type="Pfam" id="PF16156">
    <property type="entry name" value="DUF4864"/>
    <property type="match status" value="1"/>
</dbReference>
<feature type="chain" id="PRO_5028963661" evidence="1">
    <location>
        <begin position="21"/>
        <end position="133"/>
    </location>
</feature>